<evidence type="ECO:0000313" key="3">
    <source>
        <dbReference type="Proteomes" id="UP000765509"/>
    </source>
</evidence>
<feature type="region of interest" description="Disordered" evidence="1">
    <location>
        <begin position="66"/>
        <end position="116"/>
    </location>
</feature>
<name>A0A9Q3DS05_9BASI</name>
<evidence type="ECO:0000256" key="1">
    <source>
        <dbReference type="SAM" id="MobiDB-lite"/>
    </source>
</evidence>
<comment type="caution">
    <text evidence="2">The sequence shown here is derived from an EMBL/GenBank/DDBJ whole genome shotgun (WGS) entry which is preliminary data.</text>
</comment>
<feature type="compositionally biased region" description="Low complexity" evidence="1">
    <location>
        <begin position="106"/>
        <end position="116"/>
    </location>
</feature>
<protein>
    <submittedName>
        <fullName evidence="2">Uncharacterized protein</fullName>
    </submittedName>
</protein>
<reference evidence="2" key="1">
    <citation type="submission" date="2021-03" db="EMBL/GenBank/DDBJ databases">
        <title>Draft genome sequence of rust myrtle Austropuccinia psidii MF-1, a brazilian biotype.</title>
        <authorList>
            <person name="Quecine M.C."/>
            <person name="Pachon D.M.R."/>
            <person name="Bonatelli M.L."/>
            <person name="Correr F.H."/>
            <person name="Franceschini L.M."/>
            <person name="Leite T.F."/>
            <person name="Margarido G.R.A."/>
            <person name="Almeida C.A."/>
            <person name="Ferrarezi J.A."/>
            <person name="Labate C.A."/>
        </authorList>
    </citation>
    <scope>NUCLEOTIDE SEQUENCE</scope>
    <source>
        <strain evidence="2">MF-1</strain>
    </source>
</reference>
<feature type="compositionally biased region" description="Polar residues" evidence="1">
    <location>
        <begin position="72"/>
        <end position="104"/>
    </location>
</feature>
<dbReference type="OrthoDB" id="2123952at2759"/>
<proteinExistence type="predicted"/>
<accession>A0A9Q3DS05</accession>
<sequence length="150" mass="16601">MSELLSHSASIVRIRGLLVFNRLLLSPPGANSATLEKKCSMAKHRFPENPRRIWRRIKKGERFGLEAPFDEPQNSDATSGHTNLTGSTMRGAQQWNNTTSSWENTGGPIQPQGNPIGVAPEVLILVTTKDRRLGKLKRNLVAPDDFNTDA</sequence>
<organism evidence="2 3">
    <name type="scientific">Austropuccinia psidii MF-1</name>
    <dbReference type="NCBI Taxonomy" id="1389203"/>
    <lineage>
        <taxon>Eukaryota</taxon>
        <taxon>Fungi</taxon>
        <taxon>Dikarya</taxon>
        <taxon>Basidiomycota</taxon>
        <taxon>Pucciniomycotina</taxon>
        <taxon>Pucciniomycetes</taxon>
        <taxon>Pucciniales</taxon>
        <taxon>Sphaerophragmiaceae</taxon>
        <taxon>Austropuccinia</taxon>
    </lineage>
</organism>
<dbReference type="EMBL" id="AVOT02020251">
    <property type="protein sequence ID" value="MBW0508309.1"/>
    <property type="molecule type" value="Genomic_DNA"/>
</dbReference>
<evidence type="ECO:0000313" key="2">
    <source>
        <dbReference type="EMBL" id="MBW0508309.1"/>
    </source>
</evidence>
<dbReference type="Proteomes" id="UP000765509">
    <property type="component" value="Unassembled WGS sequence"/>
</dbReference>
<gene>
    <name evidence="2" type="ORF">O181_048024</name>
</gene>
<dbReference type="AlphaFoldDB" id="A0A9Q3DS05"/>
<keyword evidence="3" id="KW-1185">Reference proteome</keyword>